<dbReference type="Pfam" id="PF17312">
    <property type="entry name" value="Helveticin_J"/>
    <property type="match status" value="1"/>
</dbReference>
<gene>
    <name evidence="1" type="ORF">ACFQ22_01900</name>
</gene>
<proteinExistence type="predicted"/>
<protein>
    <submittedName>
        <fullName evidence="1">Helveticin J family class III bacteriocin</fullName>
    </submittedName>
</protein>
<organism evidence="1 2">
    <name type="scientific">Lentilactobacillus raoultii</name>
    <dbReference type="NCBI Taxonomy" id="1987503"/>
    <lineage>
        <taxon>Bacteria</taxon>
        <taxon>Bacillati</taxon>
        <taxon>Bacillota</taxon>
        <taxon>Bacilli</taxon>
        <taxon>Lactobacillales</taxon>
        <taxon>Lactobacillaceae</taxon>
        <taxon>Lentilactobacillus</taxon>
    </lineage>
</organism>
<dbReference type="InterPro" id="IPR035280">
    <property type="entry name" value="Helveticin_J"/>
</dbReference>
<accession>A0ABW3PLL5</accession>
<evidence type="ECO:0000313" key="1">
    <source>
        <dbReference type="EMBL" id="MFD1124116.1"/>
    </source>
</evidence>
<evidence type="ECO:0000313" key="2">
    <source>
        <dbReference type="Proteomes" id="UP001597156"/>
    </source>
</evidence>
<name>A0ABW3PLL5_9LACO</name>
<dbReference type="RefSeq" id="WP_121977721.1">
    <property type="nucleotide sequence ID" value="NZ_JBHTLH010000005.1"/>
</dbReference>
<sequence length="232" mass="25281">MKRQWIGLDGKDTEKKGEYYWGTQLGRIKYTPGQTISSYTEVTRLANLIAANSTGTDVGTLKRVESTVSEDSSVMLVMAVTTDNKAYFTYYDFQQLNALLDQKDSDTSHFLSCKDSTDVQALAHDWGSSLDLKTMLPLSTSIQGLAIDSSQGVYISSGAAKKGAYIAKASWGGSFNQQSVSPSGETGWDASATSQVEIEGLQLYYGDVDAAVTKHLDSGDKSYIYSFPETQF</sequence>
<dbReference type="Proteomes" id="UP001597156">
    <property type="component" value="Unassembled WGS sequence"/>
</dbReference>
<dbReference type="EMBL" id="JBHTLH010000005">
    <property type="protein sequence ID" value="MFD1124116.1"/>
    <property type="molecule type" value="Genomic_DNA"/>
</dbReference>
<comment type="caution">
    <text evidence="1">The sequence shown here is derived from an EMBL/GenBank/DDBJ whole genome shotgun (WGS) entry which is preliminary data.</text>
</comment>
<keyword evidence="2" id="KW-1185">Reference proteome</keyword>
<reference evidence="2" key="1">
    <citation type="journal article" date="2019" name="Int. J. Syst. Evol. Microbiol.">
        <title>The Global Catalogue of Microorganisms (GCM) 10K type strain sequencing project: providing services to taxonomists for standard genome sequencing and annotation.</title>
        <authorList>
            <consortium name="The Broad Institute Genomics Platform"/>
            <consortium name="The Broad Institute Genome Sequencing Center for Infectious Disease"/>
            <person name="Wu L."/>
            <person name="Ma J."/>
        </authorList>
    </citation>
    <scope>NUCLEOTIDE SEQUENCE [LARGE SCALE GENOMIC DNA]</scope>
    <source>
        <strain evidence="2">CCUG 71848</strain>
    </source>
</reference>